<name>A0A0F9MQR2_9ZZZZ</name>
<gene>
    <name evidence="1" type="ORF">LCGC14_1124890</name>
</gene>
<accession>A0A0F9MQR2</accession>
<dbReference type="AlphaFoldDB" id="A0A0F9MQR2"/>
<proteinExistence type="predicted"/>
<sequence length="37" mass="4308">MFQSKYMKLLLITMLVFLPFCAQQSLDSNLSEFIIHG</sequence>
<evidence type="ECO:0000313" key="1">
    <source>
        <dbReference type="EMBL" id="KKN01717.1"/>
    </source>
</evidence>
<dbReference type="EMBL" id="LAZR01005231">
    <property type="protein sequence ID" value="KKN01717.1"/>
    <property type="molecule type" value="Genomic_DNA"/>
</dbReference>
<organism evidence="1">
    <name type="scientific">marine sediment metagenome</name>
    <dbReference type="NCBI Taxonomy" id="412755"/>
    <lineage>
        <taxon>unclassified sequences</taxon>
        <taxon>metagenomes</taxon>
        <taxon>ecological metagenomes</taxon>
    </lineage>
</organism>
<reference evidence="1" key="1">
    <citation type="journal article" date="2015" name="Nature">
        <title>Complex archaea that bridge the gap between prokaryotes and eukaryotes.</title>
        <authorList>
            <person name="Spang A."/>
            <person name="Saw J.H."/>
            <person name="Jorgensen S.L."/>
            <person name="Zaremba-Niedzwiedzka K."/>
            <person name="Martijn J."/>
            <person name="Lind A.E."/>
            <person name="van Eijk R."/>
            <person name="Schleper C."/>
            <person name="Guy L."/>
            <person name="Ettema T.J."/>
        </authorList>
    </citation>
    <scope>NUCLEOTIDE SEQUENCE</scope>
</reference>
<protein>
    <submittedName>
        <fullName evidence="1">Uncharacterized protein</fullName>
    </submittedName>
</protein>
<comment type="caution">
    <text evidence="1">The sequence shown here is derived from an EMBL/GenBank/DDBJ whole genome shotgun (WGS) entry which is preliminary data.</text>
</comment>